<dbReference type="Gene3D" id="3.40.50.10890">
    <property type="match status" value="1"/>
</dbReference>
<feature type="compositionally biased region" description="Pro residues" evidence="6">
    <location>
        <begin position="56"/>
        <end position="66"/>
    </location>
</feature>
<feature type="region of interest" description="Disordered" evidence="6">
    <location>
        <begin position="50"/>
        <end position="182"/>
    </location>
</feature>
<dbReference type="InterPro" id="IPR036866">
    <property type="entry name" value="RibonucZ/Hydroxyglut_hydro"/>
</dbReference>
<dbReference type="InterPro" id="IPR011108">
    <property type="entry name" value="RMMBL"/>
</dbReference>
<evidence type="ECO:0000259" key="8">
    <source>
        <dbReference type="SMART" id="SM01027"/>
    </source>
</evidence>
<reference evidence="10 11" key="1">
    <citation type="journal article" date="2016" name="Nat. Commun.">
        <title>Extremotolerant tardigrade genome and improved radiotolerance of human cultured cells by tardigrade-unique protein.</title>
        <authorList>
            <person name="Hashimoto T."/>
            <person name="Horikawa D.D."/>
            <person name="Saito Y."/>
            <person name="Kuwahara H."/>
            <person name="Kozuka-Hata H."/>
            <person name="Shin-I T."/>
            <person name="Minakuchi Y."/>
            <person name="Ohishi K."/>
            <person name="Motoyama A."/>
            <person name="Aizu T."/>
            <person name="Enomoto A."/>
            <person name="Kondo K."/>
            <person name="Tanaka S."/>
            <person name="Hara Y."/>
            <person name="Koshikawa S."/>
            <person name="Sagara H."/>
            <person name="Miura T."/>
            <person name="Yokobori S."/>
            <person name="Miyagawa K."/>
            <person name="Suzuki Y."/>
            <person name="Kubo T."/>
            <person name="Oyama M."/>
            <person name="Kohara Y."/>
            <person name="Fujiyama A."/>
            <person name="Arakawa K."/>
            <person name="Katayama T."/>
            <person name="Toyoda A."/>
            <person name="Kunieda T."/>
        </authorList>
    </citation>
    <scope>NUCLEOTIDE SEQUENCE [LARGE SCALE GENOMIC DNA]</scope>
    <source>
        <strain evidence="10 11">YOKOZUNA-1</strain>
    </source>
</reference>
<evidence type="ECO:0000256" key="6">
    <source>
        <dbReference type="SAM" id="MobiDB-lite"/>
    </source>
</evidence>
<feature type="region of interest" description="Disordered" evidence="6">
    <location>
        <begin position="1"/>
        <end position="38"/>
    </location>
</feature>
<dbReference type="InterPro" id="IPR022712">
    <property type="entry name" value="Beta_Casp"/>
</dbReference>
<evidence type="ECO:0000256" key="2">
    <source>
        <dbReference type="ARBA" id="ARBA00022664"/>
    </source>
</evidence>
<dbReference type="InterPro" id="IPR050698">
    <property type="entry name" value="MBL"/>
</dbReference>
<dbReference type="GO" id="GO:0005847">
    <property type="term" value="C:mRNA cleavage and polyadenylation specificity factor complex"/>
    <property type="evidence" value="ECO:0007669"/>
    <property type="project" value="TreeGrafter"/>
</dbReference>
<dbReference type="AlphaFoldDB" id="A0A1D1V195"/>
<dbReference type="InterPro" id="IPR001279">
    <property type="entry name" value="Metallo-B-lactamas"/>
</dbReference>
<dbReference type="SMART" id="SM01027">
    <property type="entry name" value="Beta-Casp"/>
    <property type="match status" value="1"/>
</dbReference>
<name>A0A1D1V195_RAMVA</name>
<dbReference type="SUPFAM" id="SSF56281">
    <property type="entry name" value="Metallo-hydrolase/oxidoreductase"/>
    <property type="match status" value="1"/>
</dbReference>
<feature type="compositionally biased region" description="Gly residues" evidence="6">
    <location>
        <begin position="70"/>
        <end position="82"/>
    </location>
</feature>
<feature type="compositionally biased region" description="Basic and acidic residues" evidence="6">
    <location>
        <begin position="170"/>
        <end position="179"/>
    </location>
</feature>
<evidence type="ECO:0000313" key="10">
    <source>
        <dbReference type="EMBL" id="GAU95619.1"/>
    </source>
</evidence>
<dbReference type="Pfam" id="PF10996">
    <property type="entry name" value="Beta-Casp"/>
    <property type="match status" value="1"/>
</dbReference>
<dbReference type="OrthoDB" id="10249535at2759"/>
<comment type="subcellular location">
    <subcellularLocation>
        <location evidence="1">Nucleus</location>
    </subcellularLocation>
</comment>
<keyword evidence="11" id="KW-1185">Reference proteome</keyword>
<gene>
    <name evidence="10" type="primary">RvY_07209</name>
    <name evidence="10" type="synonym">RvY_07209.1</name>
    <name evidence="10" type="ORF">RvY_07209-1</name>
</gene>
<dbReference type="InterPro" id="IPR021718">
    <property type="entry name" value="CPSF73-100_C"/>
</dbReference>
<dbReference type="PANTHER" id="PTHR11203">
    <property type="entry name" value="CLEAVAGE AND POLYADENYLATION SPECIFICITY FACTOR FAMILY MEMBER"/>
    <property type="match status" value="1"/>
</dbReference>
<comment type="caution">
    <text evidence="10">The sequence shown here is derived from an EMBL/GenBank/DDBJ whole genome shotgun (WGS) entry which is preliminary data.</text>
</comment>
<organism evidence="10 11">
    <name type="scientific">Ramazzottius varieornatus</name>
    <name type="common">Water bear</name>
    <name type="synonym">Tardigrade</name>
    <dbReference type="NCBI Taxonomy" id="947166"/>
    <lineage>
        <taxon>Eukaryota</taxon>
        <taxon>Metazoa</taxon>
        <taxon>Ecdysozoa</taxon>
        <taxon>Tardigrada</taxon>
        <taxon>Eutardigrada</taxon>
        <taxon>Parachela</taxon>
        <taxon>Hypsibioidea</taxon>
        <taxon>Ramazzottiidae</taxon>
        <taxon>Ramazzottius</taxon>
    </lineage>
</organism>
<dbReference type="Gene3D" id="3.60.15.10">
    <property type="entry name" value="Ribonuclease Z/Hydroxyacylglutathione hydrolase-like"/>
    <property type="match status" value="1"/>
</dbReference>
<dbReference type="GO" id="GO:0004534">
    <property type="term" value="F:5'-3' RNA exonuclease activity"/>
    <property type="evidence" value="ECO:0007669"/>
    <property type="project" value="TreeGrafter"/>
</dbReference>
<evidence type="ECO:0008006" key="12">
    <source>
        <dbReference type="Google" id="ProtNLM"/>
    </source>
</evidence>
<dbReference type="STRING" id="947166.A0A1D1V195"/>
<dbReference type="Pfam" id="PF07521">
    <property type="entry name" value="RMMBL"/>
    <property type="match status" value="1"/>
</dbReference>
<keyword evidence="4" id="KW-0378">Hydrolase</keyword>
<dbReference type="EMBL" id="BDGG01000003">
    <property type="protein sequence ID" value="GAU95619.1"/>
    <property type="molecule type" value="Genomic_DNA"/>
</dbReference>
<evidence type="ECO:0000256" key="5">
    <source>
        <dbReference type="ARBA" id="ARBA00023242"/>
    </source>
</evidence>
<feature type="compositionally biased region" description="Polar residues" evidence="6">
    <location>
        <begin position="21"/>
        <end position="38"/>
    </location>
</feature>
<proteinExistence type="predicted"/>
<evidence type="ECO:0000256" key="1">
    <source>
        <dbReference type="ARBA" id="ARBA00004123"/>
    </source>
</evidence>
<dbReference type="GO" id="GO:0003723">
    <property type="term" value="F:RNA binding"/>
    <property type="evidence" value="ECO:0007669"/>
    <property type="project" value="TreeGrafter"/>
</dbReference>
<dbReference type="SMART" id="SM00849">
    <property type="entry name" value="Lactamase_B"/>
    <property type="match status" value="1"/>
</dbReference>
<sequence>MSRPQQGQPERGLFRPRGMPNQIQSRMQGNASQFPGGQNVNMMAMNAARSRFPPGVRGPPGFPPQPNFGGNYGPGGPRGDFAGGFSRPPMRGFGPGSVNMSMRGPPMGPPPGAGPRPDSGMFSGPGGNNMTYPMQGGTSPAGPRVAPVRPYQRGGGQVQVTPPTARTKGGKREGKGRNVDEEDILSVRPLGAGQEVGRSCILLDFKGKKILLDMGIHPAFNGHASLPYLDHINVDEIELLLITHFHLDHCGALPFFLMKTKFKGRTFMTHATKAIYRWMLSDFLRVSQGQEQLFTEADIEKSMDKIETLDFHEEKEVGGVRFWCYTAGHVLGAAMFMIEIAGVRILYTGDFSKEEDRHLCAAEIPSVRADVVIMEATYGIHVHEDRETREHRFLQQVRSVLMRGGKCLIPAFALGRAQEIQLILDEYWAMHPEMQEYPIYYASVLAKKCMAVYQTYTGAMNDRIKKKIAVHNPFNFKFIQPIRGREDFDDKDPCVVIATPGMLQSGLSRELFELWCTDPKNGCIIAGYVVEGTLGKLILSEPKEITTLAGQKLPMRMSVDYVSFSAHTDFQQTKDFVTALKPPHIILVHGEAAEMGRLRMGLQREFEQTDYKFQIHMPANTRSVGLNFRGEKTVKVVGALAEKRPRDGEEFSGMLLKKAFTYTLADVKDIPNVTDLPRTDLTHRVCIHYTGGLGNVVNLMQDICSEVELVSETEARFLDCITVKKEESSLIVEWDASAVADMLSDALLGMLVHIQEDEPCDPLPKLSWDDLSEKRRYFDAVRVLLTEVYGSECISADEEKRTMKLDVRDKSADIFTDECKAVTTDLGFRSSLYTYLARLYRSMYPVDFWCHTEAGLVI</sequence>
<protein>
    <recommendedName>
        <fullName evidence="12">Cleavage and polyadenylation specificity factor subunit 3</fullName>
    </recommendedName>
</protein>
<feature type="domain" description="Metallo-beta-lactamase" evidence="7">
    <location>
        <begin position="197"/>
        <end position="405"/>
    </location>
</feature>
<dbReference type="Pfam" id="PF11718">
    <property type="entry name" value="CPSF73-100_C"/>
    <property type="match status" value="1"/>
</dbReference>
<evidence type="ECO:0000259" key="9">
    <source>
        <dbReference type="SMART" id="SM01098"/>
    </source>
</evidence>
<accession>A0A1D1V195</accession>
<keyword evidence="3" id="KW-0540">Nuclease</keyword>
<evidence type="ECO:0000313" key="11">
    <source>
        <dbReference type="Proteomes" id="UP000186922"/>
    </source>
</evidence>
<feature type="compositionally biased region" description="Polar residues" evidence="6">
    <location>
        <begin position="128"/>
        <end position="138"/>
    </location>
</feature>
<dbReference type="PANTHER" id="PTHR11203:SF11">
    <property type="entry name" value="CLEAVAGE AND POLYADENYLATION SPECIFICITY FACTOR SUBUNIT 3"/>
    <property type="match status" value="1"/>
</dbReference>
<dbReference type="SMART" id="SM01098">
    <property type="entry name" value="CPSF73-100_C"/>
    <property type="match status" value="1"/>
</dbReference>
<dbReference type="Pfam" id="PF00753">
    <property type="entry name" value="Lactamase_B"/>
    <property type="match status" value="1"/>
</dbReference>
<dbReference type="Proteomes" id="UP000186922">
    <property type="component" value="Unassembled WGS sequence"/>
</dbReference>
<keyword evidence="5" id="KW-0539">Nucleus</keyword>
<dbReference type="GO" id="GO:0004521">
    <property type="term" value="F:RNA endonuclease activity"/>
    <property type="evidence" value="ECO:0007669"/>
    <property type="project" value="TreeGrafter"/>
</dbReference>
<dbReference type="CDD" id="cd16292">
    <property type="entry name" value="CPSF3-like_MBL-fold"/>
    <property type="match status" value="1"/>
</dbReference>
<feature type="domain" description="Pre-mRNA 3'-end-processing endonuclease polyadenylation factor C-term" evidence="9">
    <location>
        <begin position="647"/>
        <end position="846"/>
    </location>
</feature>
<dbReference type="FunFam" id="3.40.50.10890:FF:000001">
    <property type="entry name" value="Cleavage and polyadenylation specificity factor subunit 3"/>
    <property type="match status" value="1"/>
</dbReference>
<keyword evidence="2" id="KW-0507">mRNA processing</keyword>
<evidence type="ECO:0000259" key="7">
    <source>
        <dbReference type="SMART" id="SM00849"/>
    </source>
</evidence>
<feature type="domain" description="Beta-Casp" evidence="8">
    <location>
        <begin position="417"/>
        <end position="538"/>
    </location>
</feature>
<evidence type="ECO:0000256" key="4">
    <source>
        <dbReference type="ARBA" id="ARBA00022801"/>
    </source>
</evidence>
<evidence type="ECO:0000256" key="3">
    <source>
        <dbReference type="ARBA" id="ARBA00022722"/>
    </source>
</evidence>
<dbReference type="GO" id="GO:0006398">
    <property type="term" value="P:mRNA 3'-end processing by stem-loop binding and cleavage"/>
    <property type="evidence" value="ECO:0007669"/>
    <property type="project" value="TreeGrafter"/>
</dbReference>